<evidence type="ECO:0000313" key="2">
    <source>
        <dbReference type="Proteomes" id="UP001497516"/>
    </source>
</evidence>
<keyword evidence="2" id="KW-1185">Reference proteome</keyword>
<dbReference type="PANTHER" id="PTHR37610:SF77">
    <property type="entry name" value="INTEGRASE CATALYTIC DOMAIN-CONTAINING PROTEIN"/>
    <property type="match status" value="1"/>
</dbReference>
<accession>A0AAV2GTE3</accession>
<organism evidence="1 2">
    <name type="scientific">Linum trigynum</name>
    <dbReference type="NCBI Taxonomy" id="586398"/>
    <lineage>
        <taxon>Eukaryota</taxon>
        <taxon>Viridiplantae</taxon>
        <taxon>Streptophyta</taxon>
        <taxon>Embryophyta</taxon>
        <taxon>Tracheophyta</taxon>
        <taxon>Spermatophyta</taxon>
        <taxon>Magnoliopsida</taxon>
        <taxon>eudicotyledons</taxon>
        <taxon>Gunneridae</taxon>
        <taxon>Pentapetalae</taxon>
        <taxon>rosids</taxon>
        <taxon>fabids</taxon>
        <taxon>Malpighiales</taxon>
        <taxon>Linaceae</taxon>
        <taxon>Linum</taxon>
    </lineage>
</organism>
<dbReference type="Proteomes" id="UP001497516">
    <property type="component" value="Chromosome 9"/>
</dbReference>
<proteinExistence type="predicted"/>
<evidence type="ECO:0000313" key="1">
    <source>
        <dbReference type="EMBL" id="CAL1412883.1"/>
    </source>
</evidence>
<name>A0AAV2GTE3_9ROSI</name>
<dbReference type="EMBL" id="OZ034822">
    <property type="protein sequence ID" value="CAL1412883.1"/>
    <property type="molecule type" value="Genomic_DNA"/>
</dbReference>
<evidence type="ECO:0008006" key="3">
    <source>
        <dbReference type="Google" id="ProtNLM"/>
    </source>
</evidence>
<sequence>MIVEGRGLLSILDGTAPRPSIPPSIDHDLTRWTQNNARIISWLLGSVDPSIALGLRLFTTAHEMWTDLAATYNTNTTTSRFDIQFALSRLHQGDLDVASYYNDAKLLWTEQDLLDASLDGSAATSAAALADRQQARMLHFFIQLTARI</sequence>
<protein>
    <recommendedName>
        <fullName evidence="3">Retrotransposon gag domain-containing protein</fullName>
    </recommendedName>
</protein>
<dbReference type="AlphaFoldDB" id="A0AAV2GTE3"/>
<dbReference type="Pfam" id="PF14223">
    <property type="entry name" value="Retrotran_gag_2"/>
    <property type="match status" value="1"/>
</dbReference>
<dbReference type="PANTHER" id="PTHR37610">
    <property type="entry name" value="CCHC-TYPE DOMAIN-CONTAINING PROTEIN"/>
    <property type="match status" value="1"/>
</dbReference>
<reference evidence="1 2" key="1">
    <citation type="submission" date="2024-04" db="EMBL/GenBank/DDBJ databases">
        <authorList>
            <person name="Fracassetti M."/>
        </authorList>
    </citation>
    <scope>NUCLEOTIDE SEQUENCE [LARGE SCALE GENOMIC DNA]</scope>
</reference>
<gene>
    <name evidence="1" type="ORF">LTRI10_LOCUS52143</name>
</gene>